<dbReference type="InParanoid" id="E3N490"/>
<dbReference type="AlphaFoldDB" id="E3N490"/>
<keyword evidence="3" id="KW-1185">Reference proteome</keyword>
<reference evidence="2" key="1">
    <citation type="submission" date="2007-07" db="EMBL/GenBank/DDBJ databases">
        <title>PCAP assembly of the Caenorhabditis remanei genome.</title>
        <authorList>
            <consortium name="The Caenorhabditis remanei Sequencing Consortium"/>
            <person name="Wilson R.K."/>
        </authorList>
    </citation>
    <scope>NUCLEOTIDE SEQUENCE [LARGE SCALE GENOMIC DNA]</scope>
    <source>
        <strain evidence="2">PB4641</strain>
    </source>
</reference>
<accession>E3N490</accession>
<evidence type="ECO:0000313" key="3">
    <source>
        <dbReference type="Proteomes" id="UP000008281"/>
    </source>
</evidence>
<dbReference type="PANTHER" id="PTHR22899">
    <property type="entry name" value="CYCLIN-RELATED F-BOX FAMILY"/>
    <property type="match status" value="1"/>
</dbReference>
<organism evidence="3">
    <name type="scientific">Caenorhabditis remanei</name>
    <name type="common">Caenorhabditis vulgaris</name>
    <dbReference type="NCBI Taxonomy" id="31234"/>
    <lineage>
        <taxon>Eukaryota</taxon>
        <taxon>Metazoa</taxon>
        <taxon>Ecdysozoa</taxon>
        <taxon>Nematoda</taxon>
        <taxon>Chromadorea</taxon>
        <taxon>Rhabditida</taxon>
        <taxon>Rhabditina</taxon>
        <taxon>Rhabditomorpha</taxon>
        <taxon>Rhabditoidea</taxon>
        <taxon>Rhabditidae</taxon>
        <taxon>Peloderinae</taxon>
        <taxon>Caenorhabditis</taxon>
    </lineage>
</organism>
<dbReference type="InterPro" id="IPR012885">
    <property type="entry name" value="F-box_Sdz-33"/>
</dbReference>
<dbReference type="HOGENOM" id="CLU_028840_5_2_1"/>
<dbReference type="Proteomes" id="UP000008281">
    <property type="component" value="Unassembled WGS sequence"/>
</dbReference>
<dbReference type="InterPro" id="IPR053222">
    <property type="entry name" value="Zygotic_Embryogenesis-Asso"/>
</dbReference>
<sequence length="300" mass="34765">MHFPASSKKKLTAKSLFNVASVHKVNSDHLHISTRFRLEFWKEVEVELYFYTENATDLVNAIRQKVTFTHDNSGLAASKWLERILDVTNCETLNQVDLRGSPQLDVRDTFATIQNIEKLYIHGECPNSFAKKFLEIISPVATGITLFKIPFETREEFQTFLKSNLNYLTIFTNKFPTFKFTVGDLMVTNALKLNIGELKLTVKEINEFFKNWVEKKCGTRLEHLSLSTDEDADERNLLKGLKTVRFPESRKRTFHYSKELDSSSDSFSGGYDIRRADRNKATITFGDVYGETYIDFYAWR</sequence>
<name>E3N490_CAERE</name>
<evidence type="ECO:0000313" key="2">
    <source>
        <dbReference type="EMBL" id="EFO85415.1"/>
    </source>
</evidence>
<gene>
    <name evidence="2" type="ORF">CRE_23671</name>
</gene>
<feature type="domain" description="Sdz-33 F-box" evidence="1">
    <location>
        <begin position="156"/>
        <end position="226"/>
    </location>
</feature>
<proteinExistence type="predicted"/>
<dbReference type="EMBL" id="DS268524">
    <property type="protein sequence ID" value="EFO85415.1"/>
    <property type="molecule type" value="Genomic_DNA"/>
</dbReference>
<protein>
    <recommendedName>
        <fullName evidence="1">Sdz-33 F-box domain-containing protein</fullName>
    </recommendedName>
</protein>
<dbReference type="Pfam" id="PF07735">
    <property type="entry name" value="FBA_2"/>
    <property type="match status" value="1"/>
</dbReference>
<evidence type="ECO:0000259" key="1">
    <source>
        <dbReference type="Pfam" id="PF07735"/>
    </source>
</evidence>
<dbReference type="PANTHER" id="PTHR22899:SF0">
    <property type="entry name" value="F-BOX ASSOCIATED DOMAIN-CONTAINING PROTEIN-RELATED"/>
    <property type="match status" value="1"/>
</dbReference>